<comment type="caution">
    <text evidence="1">The sequence shown here is derived from an EMBL/GenBank/DDBJ whole genome shotgun (WGS) entry which is preliminary data.</text>
</comment>
<keyword evidence="2" id="KW-1185">Reference proteome</keyword>
<dbReference type="Proteomes" id="UP001230807">
    <property type="component" value="Unassembled WGS sequence"/>
</dbReference>
<sequence length="226" mass="25664">MSKLSNLLARDYVKPHIYFTTKNSPTIDALFTTSDRNQFRGLENLTTLLQDSKGVIINAFHIDYYQTLPTLIARVLNETYSSKKIWVIGPELSLTILKRSMKNIYPFKSSVGYLNVDQCENDLIETCVEKLDDGDLLYVLPEVSFGWKPGVEEDYSTQEEQPLCSAILSQKSKCPVLPISNSEIDEMIEIHNPVYSSDYKGSIFESAILQSRQVLTALKLNQSHLE</sequence>
<accession>A0ABT7MT76</accession>
<gene>
    <name evidence="1" type="ORF">QR695_15565</name>
</gene>
<organism evidence="1 2">
    <name type="scientific">Exiguobacterium mexicanum</name>
    <dbReference type="NCBI Taxonomy" id="340146"/>
    <lineage>
        <taxon>Bacteria</taxon>
        <taxon>Bacillati</taxon>
        <taxon>Bacillota</taxon>
        <taxon>Bacilli</taxon>
        <taxon>Bacillales</taxon>
        <taxon>Bacillales Family XII. Incertae Sedis</taxon>
        <taxon>Exiguobacterium</taxon>
    </lineage>
</organism>
<name>A0ABT7MT76_9BACL</name>
<protein>
    <submittedName>
        <fullName evidence="1">Uncharacterized protein</fullName>
    </submittedName>
</protein>
<evidence type="ECO:0000313" key="1">
    <source>
        <dbReference type="EMBL" id="MDL5378409.1"/>
    </source>
</evidence>
<proteinExistence type="predicted"/>
<evidence type="ECO:0000313" key="2">
    <source>
        <dbReference type="Proteomes" id="UP001230807"/>
    </source>
</evidence>
<dbReference type="EMBL" id="JASWER010000031">
    <property type="protein sequence ID" value="MDL5378409.1"/>
    <property type="molecule type" value="Genomic_DNA"/>
</dbReference>
<dbReference type="RefSeq" id="WP_214720150.1">
    <property type="nucleotide sequence ID" value="NZ_CP183077.1"/>
</dbReference>
<reference evidence="1 2" key="1">
    <citation type="submission" date="2023-06" db="EMBL/GenBank/DDBJ databases">
        <title>Influencing factors and mechanism of Cr(VI) reduction by facultative anaerobic Exiguobacterium sp. PY14.</title>
        <authorList>
            <person name="Zou L."/>
        </authorList>
    </citation>
    <scope>NUCLEOTIDE SEQUENCE [LARGE SCALE GENOMIC DNA]</scope>
    <source>
        <strain evidence="1 2">PY14</strain>
    </source>
</reference>